<keyword evidence="2" id="KW-1185">Reference proteome</keyword>
<protein>
    <submittedName>
        <fullName evidence="1">Uncharacterized protein</fullName>
    </submittedName>
</protein>
<reference evidence="1 2" key="2">
    <citation type="submission" date="2018-03" db="EMBL/GenBank/DDBJ databases">
        <title>The ancient ancestry and fast evolution of plastids.</title>
        <authorList>
            <person name="Moore K.R."/>
            <person name="Magnabosco C."/>
            <person name="Momper L."/>
            <person name="Gold D.A."/>
            <person name="Bosak T."/>
            <person name="Fournier G.P."/>
        </authorList>
    </citation>
    <scope>NUCLEOTIDE SEQUENCE [LARGE SCALE GENOMIC DNA]</scope>
    <source>
        <strain evidence="1 2">ULC18</strain>
    </source>
</reference>
<comment type="caution">
    <text evidence="1">The sequence shown here is derived from an EMBL/GenBank/DDBJ whole genome shotgun (WGS) entry which is preliminary data.</text>
</comment>
<dbReference type="AlphaFoldDB" id="A0A2T1EQ94"/>
<proteinExistence type="predicted"/>
<name>A0A2T1EQ94_9CYAN</name>
<dbReference type="RefSeq" id="WP_106254580.1">
    <property type="nucleotide sequence ID" value="NZ_CAWNSW010000036.1"/>
</dbReference>
<sequence>MLRPHVPETYLWILLWFVLALLLLVAEGALLTQPAIAIMGQTKEVLDTFFLQVSRFPWWG</sequence>
<accession>A0A2T1EQ94</accession>
<organism evidence="1 2">
    <name type="scientific">Stenomitos frigidus ULC18</name>
    <dbReference type="NCBI Taxonomy" id="2107698"/>
    <lineage>
        <taxon>Bacteria</taxon>
        <taxon>Bacillati</taxon>
        <taxon>Cyanobacteriota</taxon>
        <taxon>Cyanophyceae</taxon>
        <taxon>Leptolyngbyales</taxon>
        <taxon>Leptolyngbyaceae</taxon>
        <taxon>Stenomitos</taxon>
    </lineage>
</organism>
<evidence type="ECO:0000313" key="2">
    <source>
        <dbReference type="Proteomes" id="UP000239576"/>
    </source>
</evidence>
<evidence type="ECO:0000313" key="1">
    <source>
        <dbReference type="EMBL" id="PSB34904.1"/>
    </source>
</evidence>
<dbReference type="EMBL" id="PVWK01000011">
    <property type="protein sequence ID" value="PSB34904.1"/>
    <property type="molecule type" value="Genomic_DNA"/>
</dbReference>
<reference evidence="2" key="1">
    <citation type="submission" date="2018-02" db="EMBL/GenBank/DDBJ databases">
        <authorList>
            <person name="Moore K."/>
            <person name="Momper L."/>
        </authorList>
    </citation>
    <scope>NUCLEOTIDE SEQUENCE [LARGE SCALE GENOMIC DNA]</scope>
    <source>
        <strain evidence="2">ULC18</strain>
    </source>
</reference>
<gene>
    <name evidence="1" type="ORF">C7B82_01660</name>
</gene>
<dbReference type="Proteomes" id="UP000239576">
    <property type="component" value="Unassembled WGS sequence"/>
</dbReference>